<keyword evidence="3" id="KW-1185">Reference proteome</keyword>
<comment type="caution">
    <text evidence="2">The sequence shown here is derived from an EMBL/GenBank/DDBJ whole genome shotgun (WGS) entry which is preliminary data.</text>
</comment>
<evidence type="ECO:0000256" key="1">
    <source>
        <dbReference type="SAM" id="MobiDB-lite"/>
    </source>
</evidence>
<dbReference type="Proteomes" id="UP001175228">
    <property type="component" value="Unassembled WGS sequence"/>
</dbReference>
<protein>
    <submittedName>
        <fullName evidence="2">Uncharacterized protein</fullName>
    </submittedName>
</protein>
<feature type="compositionally biased region" description="Acidic residues" evidence="1">
    <location>
        <begin position="330"/>
        <end position="343"/>
    </location>
</feature>
<reference evidence="2" key="1">
    <citation type="submission" date="2023-06" db="EMBL/GenBank/DDBJ databases">
        <authorList>
            <consortium name="Lawrence Berkeley National Laboratory"/>
            <person name="Ahrendt S."/>
            <person name="Sahu N."/>
            <person name="Indic B."/>
            <person name="Wong-Bajracharya J."/>
            <person name="Merenyi Z."/>
            <person name="Ke H.-M."/>
            <person name="Monk M."/>
            <person name="Kocsube S."/>
            <person name="Drula E."/>
            <person name="Lipzen A."/>
            <person name="Balint B."/>
            <person name="Henrissat B."/>
            <person name="Andreopoulos B."/>
            <person name="Martin F.M."/>
            <person name="Harder C.B."/>
            <person name="Rigling D."/>
            <person name="Ford K.L."/>
            <person name="Foster G.D."/>
            <person name="Pangilinan J."/>
            <person name="Papanicolaou A."/>
            <person name="Barry K."/>
            <person name="LaButti K."/>
            <person name="Viragh M."/>
            <person name="Koriabine M."/>
            <person name="Yan M."/>
            <person name="Riley R."/>
            <person name="Champramary S."/>
            <person name="Plett K.L."/>
            <person name="Tsai I.J."/>
            <person name="Slot J."/>
            <person name="Sipos G."/>
            <person name="Plett J."/>
            <person name="Nagy L.G."/>
            <person name="Grigoriev I.V."/>
        </authorList>
    </citation>
    <scope>NUCLEOTIDE SEQUENCE</scope>
    <source>
        <strain evidence="2">HWK02</strain>
    </source>
</reference>
<sequence length="354" mass="39163">MLGFAVPSSAGHGSPRLLIIVSEIFRSSEQWVRIQLVLWDALESIDVEEVRSSGEEYNFLVVEVLRCGVIIDPIPKEQLAQYAAEAAAALTSGPVIVSPHANHFAIIPTPFNVTLYIRGLHDLANACNFGLNFTQPLAMMKALTNMLRLLHLPDLLLPRREKVRQHLWVVLRPNKGGLREPTPKDVVEVADPALMPLGLLIPDKDYGDFVGCDGHYFHWELGDLVGHFMIEPCNACNEANVQCQTIRSGSSNCFRTVNKACQVFMPHPALVKDLCVRFAQVLDEATWIADYQGKVPTALHCQHSDNVEQLLGLFELGVKEWKDLATVGDEAFEAEGDDKDENEGGPSSSQEEAD</sequence>
<organism evidence="2 3">
    <name type="scientific">Armillaria luteobubalina</name>
    <dbReference type="NCBI Taxonomy" id="153913"/>
    <lineage>
        <taxon>Eukaryota</taxon>
        <taxon>Fungi</taxon>
        <taxon>Dikarya</taxon>
        <taxon>Basidiomycota</taxon>
        <taxon>Agaricomycotina</taxon>
        <taxon>Agaricomycetes</taxon>
        <taxon>Agaricomycetidae</taxon>
        <taxon>Agaricales</taxon>
        <taxon>Marasmiineae</taxon>
        <taxon>Physalacriaceae</taxon>
        <taxon>Armillaria</taxon>
    </lineage>
</organism>
<evidence type="ECO:0000313" key="2">
    <source>
        <dbReference type="EMBL" id="KAK0502117.1"/>
    </source>
</evidence>
<proteinExistence type="predicted"/>
<name>A0AA39QFS5_9AGAR</name>
<accession>A0AA39QFS5</accession>
<dbReference type="AlphaFoldDB" id="A0AA39QFS5"/>
<gene>
    <name evidence="2" type="ORF">EDD18DRAFT_1100608</name>
</gene>
<evidence type="ECO:0000313" key="3">
    <source>
        <dbReference type="Proteomes" id="UP001175228"/>
    </source>
</evidence>
<feature type="region of interest" description="Disordered" evidence="1">
    <location>
        <begin position="329"/>
        <end position="354"/>
    </location>
</feature>
<feature type="compositionally biased region" description="Polar residues" evidence="1">
    <location>
        <begin position="345"/>
        <end position="354"/>
    </location>
</feature>
<dbReference type="EMBL" id="JAUEPU010000005">
    <property type="protein sequence ID" value="KAK0502117.1"/>
    <property type="molecule type" value="Genomic_DNA"/>
</dbReference>